<proteinExistence type="predicted"/>
<reference evidence="1" key="1">
    <citation type="journal article" date="2014" name="Front. Microbiol.">
        <title>High frequency of phylogenetically diverse reductive dehalogenase-homologous genes in deep subseafloor sedimentary metagenomes.</title>
        <authorList>
            <person name="Kawai M."/>
            <person name="Futagami T."/>
            <person name="Toyoda A."/>
            <person name="Takaki Y."/>
            <person name="Nishi S."/>
            <person name="Hori S."/>
            <person name="Arai W."/>
            <person name="Tsubouchi T."/>
            <person name="Morono Y."/>
            <person name="Uchiyama I."/>
            <person name="Ito T."/>
            <person name="Fujiyama A."/>
            <person name="Inagaki F."/>
            <person name="Takami H."/>
        </authorList>
    </citation>
    <scope>NUCLEOTIDE SEQUENCE</scope>
    <source>
        <strain evidence="1">Expedition CK06-06</strain>
    </source>
</reference>
<name>X1A2V9_9ZZZZ</name>
<evidence type="ECO:0000313" key="1">
    <source>
        <dbReference type="EMBL" id="GAG76059.1"/>
    </source>
</evidence>
<dbReference type="EMBL" id="BART01013320">
    <property type="protein sequence ID" value="GAG76059.1"/>
    <property type="molecule type" value="Genomic_DNA"/>
</dbReference>
<protein>
    <submittedName>
        <fullName evidence="1">Uncharacterized protein</fullName>
    </submittedName>
</protein>
<organism evidence="1">
    <name type="scientific">marine sediment metagenome</name>
    <dbReference type="NCBI Taxonomy" id="412755"/>
    <lineage>
        <taxon>unclassified sequences</taxon>
        <taxon>metagenomes</taxon>
        <taxon>ecological metagenomes</taxon>
    </lineage>
</organism>
<sequence>FEAIPFNDGPDTDNGLLYRSDKIDILSVQYLSTINRDIAEYK</sequence>
<dbReference type="AlphaFoldDB" id="X1A2V9"/>
<accession>X1A2V9</accession>
<gene>
    <name evidence="1" type="ORF">S01H4_27305</name>
</gene>
<feature type="non-terminal residue" evidence="1">
    <location>
        <position position="1"/>
    </location>
</feature>
<comment type="caution">
    <text evidence="1">The sequence shown here is derived from an EMBL/GenBank/DDBJ whole genome shotgun (WGS) entry which is preliminary data.</text>
</comment>